<comment type="subunit">
    <text evidence="6">Homotetramer, a dimer of dimers. One homotetramer interacts with 1 SecA dimer.</text>
</comment>
<evidence type="ECO:0000256" key="6">
    <source>
        <dbReference type="HAMAP-Rule" id="MF_00821"/>
    </source>
</evidence>
<reference evidence="7" key="1">
    <citation type="submission" date="2020-01" db="EMBL/GenBank/DDBJ databases">
        <title>Gastrointestinal microbiota of LL stock colony Peromyscus leucopus.</title>
        <authorList>
            <person name="Milovic A."/>
            <person name="Bassam K."/>
            <person name="Keay E."/>
            <person name="Barbour A.G."/>
        </authorList>
    </citation>
    <scope>NUCLEOTIDE SEQUENCE</scope>
    <source>
        <strain evidence="7">LL90</strain>
    </source>
</reference>
<evidence type="ECO:0000256" key="3">
    <source>
        <dbReference type="ARBA" id="ARBA00022927"/>
    </source>
</evidence>
<dbReference type="PANTHER" id="PTHR36918:SF1">
    <property type="entry name" value="PROTEIN-EXPORT PROTEIN SECB"/>
    <property type="match status" value="1"/>
</dbReference>
<evidence type="ECO:0000256" key="1">
    <source>
        <dbReference type="ARBA" id="ARBA00009990"/>
    </source>
</evidence>
<dbReference type="HAMAP" id="MF_00821">
    <property type="entry name" value="SecB"/>
    <property type="match status" value="1"/>
</dbReference>
<dbReference type="InterPro" id="IPR035958">
    <property type="entry name" value="SecB-like_sf"/>
</dbReference>
<evidence type="ECO:0000256" key="2">
    <source>
        <dbReference type="ARBA" id="ARBA00022448"/>
    </source>
</evidence>
<evidence type="ECO:0000256" key="4">
    <source>
        <dbReference type="ARBA" id="ARBA00023010"/>
    </source>
</evidence>
<dbReference type="PANTHER" id="PTHR36918">
    <property type="match status" value="1"/>
</dbReference>
<keyword evidence="3 6" id="KW-0653">Protein transport</keyword>
<dbReference type="GO" id="GO:0015031">
    <property type="term" value="P:protein transport"/>
    <property type="evidence" value="ECO:0007669"/>
    <property type="project" value="UniProtKB-UniRule"/>
</dbReference>
<dbReference type="GO" id="GO:0051262">
    <property type="term" value="P:protein tetramerization"/>
    <property type="evidence" value="ECO:0007669"/>
    <property type="project" value="InterPro"/>
</dbReference>
<dbReference type="Gene3D" id="3.10.420.10">
    <property type="entry name" value="SecB-like"/>
    <property type="match status" value="1"/>
</dbReference>
<dbReference type="PRINTS" id="PR01594">
    <property type="entry name" value="SECBCHAPRONE"/>
</dbReference>
<dbReference type="AlphaFoldDB" id="A0A6M4NMP5"/>
<dbReference type="Pfam" id="PF02556">
    <property type="entry name" value="SecB"/>
    <property type="match status" value="1"/>
</dbReference>
<proteinExistence type="inferred from homology"/>
<dbReference type="GO" id="GO:0005737">
    <property type="term" value="C:cytoplasm"/>
    <property type="evidence" value="ECO:0007669"/>
    <property type="project" value="UniProtKB-SubCell"/>
</dbReference>
<name>A0A6M4NMP5_9PROT</name>
<dbReference type="InterPro" id="IPR003708">
    <property type="entry name" value="SecB"/>
</dbReference>
<dbReference type="NCBIfam" id="TIGR00809">
    <property type="entry name" value="secB"/>
    <property type="match status" value="1"/>
</dbReference>
<dbReference type="GO" id="GO:0051082">
    <property type="term" value="F:unfolded protein binding"/>
    <property type="evidence" value="ECO:0007669"/>
    <property type="project" value="InterPro"/>
</dbReference>
<keyword evidence="2 6" id="KW-0813">Transport</keyword>
<keyword evidence="6" id="KW-0963">Cytoplasm</keyword>
<sequence length="150" mass="16695">MEEQPINAAIAIHGQFIKDLSLEIPHAPEIFNEIKSAPKMDVHIDVKSEPKGNGTYTSQLDISMTGKVEEKTLFILELSYMAYAEVNVPAEHLEPVLMIELPRLIFPFARNIVTQCLSEGGLPPFMLSPIDFGALYAARKQAQAQKEKSN</sequence>
<comment type="function">
    <text evidence="6">One of the proteins required for the normal export of preproteins out of the cell cytoplasm. It is a molecular chaperone that binds to a subset of precursor proteins, maintaining them in a translocation-competent state. It also specifically binds to its receptor SecA.</text>
</comment>
<dbReference type="GO" id="GO:0006457">
    <property type="term" value="P:protein folding"/>
    <property type="evidence" value="ECO:0007669"/>
    <property type="project" value="UniProtKB-UniRule"/>
</dbReference>
<dbReference type="NCBIfam" id="NF004392">
    <property type="entry name" value="PRK05751.1-3"/>
    <property type="match status" value="1"/>
</dbReference>
<evidence type="ECO:0000256" key="5">
    <source>
        <dbReference type="ARBA" id="ARBA00023186"/>
    </source>
</evidence>
<dbReference type="SUPFAM" id="SSF54611">
    <property type="entry name" value="SecB-like"/>
    <property type="match status" value="1"/>
</dbReference>
<gene>
    <name evidence="6 7" type="primary">secB</name>
    <name evidence="7" type="ORF">PlAlph_1700</name>
</gene>
<keyword evidence="4 6" id="KW-0811">Translocation</keyword>
<protein>
    <recommendedName>
        <fullName evidence="6">Protein-export protein SecB</fullName>
    </recommendedName>
</protein>
<accession>A0A6M4NMP5</accession>
<dbReference type="EMBL" id="MN990729">
    <property type="protein sequence ID" value="QJR98166.1"/>
    <property type="molecule type" value="Genomic_DNA"/>
</dbReference>
<evidence type="ECO:0000313" key="7">
    <source>
        <dbReference type="EMBL" id="QJR98166.1"/>
    </source>
</evidence>
<comment type="similarity">
    <text evidence="1 6">Belongs to the SecB family.</text>
</comment>
<keyword evidence="5 6" id="KW-0143">Chaperone</keyword>
<organism evidence="7">
    <name type="scientific">uncultured Alphaproteobacteria bacterium</name>
    <dbReference type="NCBI Taxonomy" id="91750"/>
    <lineage>
        <taxon>Bacteria</taxon>
        <taxon>Pseudomonadati</taxon>
        <taxon>Pseudomonadota</taxon>
        <taxon>Alphaproteobacteria</taxon>
        <taxon>environmental samples</taxon>
    </lineage>
</organism>
<comment type="subcellular location">
    <subcellularLocation>
        <location evidence="6">Cytoplasm</location>
    </subcellularLocation>
</comment>